<dbReference type="CDD" id="cd16444">
    <property type="entry name" value="LipB"/>
    <property type="match status" value="1"/>
</dbReference>
<evidence type="ECO:0000256" key="8">
    <source>
        <dbReference type="PIRSR" id="PIRSR016262-1"/>
    </source>
</evidence>
<dbReference type="AlphaFoldDB" id="A0AAC9J803"/>
<evidence type="ECO:0000313" key="13">
    <source>
        <dbReference type="Proteomes" id="UP000182459"/>
    </source>
</evidence>
<evidence type="ECO:0000256" key="3">
    <source>
        <dbReference type="ARBA" id="ARBA00022679"/>
    </source>
</evidence>
<evidence type="ECO:0000256" key="7">
    <source>
        <dbReference type="PIRNR" id="PIRNR016262"/>
    </source>
</evidence>
<dbReference type="NCBIfam" id="TIGR00214">
    <property type="entry name" value="lipB"/>
    <property type="match status" value="1"/>
</dbReference>
<dbReference type="PANTHER" id="PTHR10993">
    <property type="entry name" value="OCTANOYLTRANSFERASE"/>
    <property type="match status" value="1"/>
</dbReference>
<proteinExistence type="inferred from homology"/>
<dbReference type="PIRSF" id="PIRSF016262">
    <property type="entry name" value="LPLase"/>
    <property type="match status" value="1"/>
</dbReference>
<comment type="pathway">
    <text evidence="1 6 7">Protein modification; protein lipoylation via endogenous pathway; protein N(6)-(lipoyl)lysine from octanoyl-[acyl-carrier-protein]: step 1/2.</text>
</comment>
<dbReference type="KEGG" id="fhi:FSC454_05775"/>
<keyword evidence="2 6" id="KW-0963">Cytoplasm</keyword>
<evidence type="ECO:0000259" key="11">
    <source>
        <dbReference type="PROSITE" id="PS51733"/>
    </source>
</evidence>
<dbReference type="EC" id="2.3.1.181" evidence="6 7"/>
<evidence type="ECO:0000256" key="1">
    <source>
        <dbReference type="ARBA" id="ARBA00004821"/>
    </source>
</evidence>
<dbReference type="PANTHER" id="PTHR10993:SF7">
    <property type="entry name" value="LIPOYLTRANSFERASE 2, MITOCHONDRIAL-RELATED"/>
    <property type="match status" value="1"/>
</dbReference>
<dbReference type="GO" id="GO:0005737">
    <property type="term" value="C:cytoplasm"/>
    <property type="evidence" value="ECO:0007669"/>
    <property type="project" value="UniProtKB-SubCell"/>
</dbReference>
<comment type="similarity">
    <text evidence="6 7">Belongs to the LipB family.</text>
</comment>
<keyword evidence="3 6" id="KW-0808">Transferase</keyword>
<dbReference type="PROSITE" id="PS51733">
    <property type="entry name" value="BPL_LPL_CATALYTIC"/>
    <property type="match status" value="1"/>
</dbReference>
<comment type="miscellaneous">
    <text evidence="6">In the reaction, the free carboxyl group of octanoic acid is attached via an amide linkage to the epsilon-amino group of a specific lysine residue of lipoyl domains of lipoate-dependent enzymes.</text>
</comment>
<evidence type="ECO:0000256" key="2">
    <source>
        <dbReference type="ARBA" id="ARBA00022490"/>
    </source>
</evidence>
<evidence type="ECO:0000256" key="5">
    <source>
        <dbReference type="ARBA" id="ARBA00024732"/>
    </source>
</evidence>
<dbReference type="EMBL" id="CP018093">
    <property type="protein sequence ID" value="APD50655.1"/>
    <property type="molecule type" value="Genomic_DNA"/>
</dbReference>
<accession>A0AAC9J803</accession>
<feature type="domain" description="BPL/LPL catalytic" evidence="11">
    <location>
        <begin position="31"/>
        <end position="207"/>
    </location>
</feature>
<comment type="function">
    <text evidence="5 6 7">Catalyzes the transfer of endogenously produced octanoic acid from octanoyl-acyl-carrier-protein onto the lipoyl domains of lipoate-dependent enzymes. Lipoyl-ACP can also act as a substrate although octanoyl-ACP is likely to be the physiological substrate.</text>
</comment>
<keyword evidence="13" id="KW-1185">Reference proteome</keyword>
<dbReference type="PROSITE" id="PS01313">
    <property type="entry name" value="LIPB"/>
    <property type="match status" value="1"/>
</dbReference>
<evidence type="ECO:0000256" key="9">
    <source>
        <dbReference type="PIRSR" id="PIRSR016262-2"/>
    </source>
</evidence>
<dbReference type="SUPFAM" id="SSF55681">
    <property type="entry name" value="Class II aaRS and biotin synthetases"/>
    <property type="match status" value="1"/>
</dbReference>
<dbReference type="GO" id="GO:0033819">
    <property type="term" value="F:lipoyl(octanoyl) transferase activity"/>
    <property type="evidence" value="ECO:0007669"/>
    <property type="project" value="UniProtKB-EC"/>
</dbReference>
<sequence length="207" mass="23425">MSNNIYQKDLGLQQYTKVFENMLEFTSTRTSETIDEIWLVEHPAVFTQGKHGKPEHILNPHNIPIVATDRGGQVTYHGPGQAVIYFLLDIKRNKLGAKKLVTTVEQACINMLDKYYNLKAHIIDGAHGLYINNQKIASLGLRIKQGKSYHGIAINTNMDLTPFSYINPCGYSGLKMCQLADFYQQADIKKVQQQYTAEFVTLLNNSI</sequence>
<protein>
    <recommendedName>
        <fullName evidence="6 7">Octanoyltransferase</fullName>
        <ecNumber evidence="6 7">2.3.1.181</ecNumber>
    </recommendedName>
    <alternativeName>
        <fullName evidence="6">Lipoate-protein ligase B</fullName>
    </alternativeName>
    <alternativeName>
        <fullName evidence="6">Lipoyl/octanoyl transferase</fullName>
    </alternativeName>
    <alternativeName>
        <fullName evidence="6">Octanoyl-[acyl-carrier-protein]-protein N-octanoyltransferase</fullName>
    </alternativeName>
</protein>
<dbReference type="InterPro" id="IPR020605">
    <property type="entry name" value="Octanoyltransferase_CS"/>
</dbReference>
<feature type="active site" description="Acyl-thioester intermediate" evidence="6 8">
    <location>
        <position position="169"/>
    </location>
</feature>
<comment type="subcellular location">
    <subcellularLocation>
        <location evidence="6">Cytoplasm</location>
    </subcellularLocation>
</comment>
<evidence type="ECO:0000256" key="10">
    <source>
        <dbReference type="PIRSR" id="PIRSR016262-3"/>
    </source>
</evidence>
<dbReference type="InterPro" id="IPR000544">
    <property type="entry name" value="Octanoyltransferase"/>
</dbReference>
<feature type="binding site" evidence="6 9">
    <location>
        <begin position="151"/>
        <end position="153"/>
    </location>
    <ligand>
        <name>substrate</name>
    </ligand>
</feature>
<feature type="site" description="Lowers pKa of active site Cys" evidence="6 10">
    <location>
        <position position="135"/>
    </location>
</feature>
<keyword evidence="4 6" id="KW-0012">Acyltransferase</keyword>
<dbReference type="InterPro" id="IPR004143">
    <property type="entry name" value="BPL_LPL_catalytic"/>
</dbReference>
<evidence type="ECO:0000313" key="12">
    <source>
        <dbReference type="EMBL" id="APD50655.1"/>
    </source>
</evidence>
<dbReference type="NCBIfam" id="NF010922">
    <property type="entry name" value="PRK14342.1"/>
    <property type="match status" value="1"/>
</dbReference>
<evidence type="ECO:0000256" key="6">
    <source>
        <dbReference type="HAMAP-Rule" id="MF_00013"/>
    </source>
</evidence>
<dbReference type="GO" id="GO:0009249">
    <property type="term" value="P:protein lipoylation"/>
    <property type="evidence" value="ECO:0007669"/>
    <property type="project" value="InterPro"/>
</dbReference>
<dbReference type="Gene3D" id="3.30.930.10">
    <property type="entry name" value="Bira Bifunctional Protein, Domain 2"/>
    <property type="match status" value="1"/>
</dbReference>
<dbReference type="RefSeq" id="WP_066045358.1">
    <property type="nucleotide sequence ID" value="NZ_CP018093.1"/>
</dbReference>
<name>A0AAC9J803_9GAMM</name>
<dbReference type="InterPro" id="IPR045864">
    <property type="entry name" value="aa-tRNA-synth_II/BPL/LPL"/>
</dbReference>
<comment type="catalytic activity">
    <reaction evidence="6 7">
        <text>octanoyl-[ACP] + L-lysyl-[protein] = N(6)-octanoyl-L-lysyl-[protein] + holo-[ACP] + H(+)</text>
        <dbReference type="Rhea" id="RHEA:17665"/>
        <dbReference type="Rhea" id="RHEA-COMP:9636"/>
        <dbReference type="Rhea" id="RHEA-COMP:9685"/>
        <dbReference type="Rhea" id="RHEA-COMP:9752"/>
        <dbReference type="Rhea" id="RHEA-COMP:9928"/>
        <dbReference type="ChEBI" id="CHEBI:15378"/>
        <dbReference type="ChEBI" id="CHEBI:29969"/>
        <dbReference type="ChEBI" id="CHEBI:64479"/>
        <dbReference type="ChEBI" id="CHEBI:78463"/>
        <dbReference type="ChEBI" id="CHEBI:78809"/>
        <dbReference type="EC" id="2.3.1.181"/>
    </reaction>
</comment>
<evidence type="ECO:0000256" key="4">
    <source>
        <dbReference type="ARBA" id="ARBA00023315"/>
    </source>
</evidence>
<dbReference type="HAMAP" id="MF_00013">
    <property type="entry name" value="LipB"/>
    <property type="match status" value="1"/>
</dbReference>
<feature type="binding site" evidence="6 9">
    <location>
        <begin position="70"/>
        <end position="77"/>
    </location>
    <ligand>
        <name>substrate</name>
    </ligand>
</feature>
<dbReference type="Pfam" id="PF21948">
    <property type="entry name" value="LplA-B_cat"/>
    <property type="match status" value="1"/>
</dbReference>
<gene>
    <name evidence="6" type="primary">lipB</name>
    <name evidence="12" type="ORF">FSC454_05775</name>
</gene>
<feature type="binding site" evidence="6 9">
    <location>
        <begin position="138"/>
        <end position="140"/>
    </location>
    <ligand>
        <name>substrate</name>
    </ligand>
</feature>
<reference evidence="12 13" key="1">
    <citation type="submission" date="2016-11" db="EMBL/GenBank/DDBJ databases">
        <authorList>
            <person name="Hagglund E."/>
            <person name="Bystrom M."/>
            <person name="Naslund J."/>
            <person name="Stenberg P."/>
            <person name="Sjodin A."/>
        </authorList>
    </citation>
    <scope>NUCLEOTIDE SEQUENCE [LARGE SCALE GENOMIC DNA]</scope>
    <source>
        <strain evidence="12 13">CCUG 58020</strain>
    </source>
</reference>
<dbReference type="FunFam" id="3.30.930.10:FF:000020">
    <property type="entry name" value="Octanoyltransferase"/>
    <property type="match status" value="1"/>
</dbReference>
<organism evidence="12 13">
    <name type="scientific">Francisella hispaniensis FSC454</name>
    <dbReference type="NCBI Taxonomy" id="1088883"/>
    <lineage>
        <taxon>Bacteria</taxon>
        <taxon>Pseudomonadati</taxon>
        <taxon>Pseudomonadota</taxon>
        <taxon>Gammaproteobacteria</taxon>
        <taxon>Thiotrichales</taxon>
        <taxon>Francisellaceae</taxon>
        <taxon>Francisella</taxon>
    </lineage>
</organism>
<dbReference type="Proteomes" id="UP000182459">
    <property type="component" value="Chromosome"/>
</dbReference>